<dbReference type="Proteomes" id="UP001500416">
    <property type="component" value="Unassembled WGS sequence"/>
</dbReference>
<dbReference type="SUPFAM" id="SSF51735">
    <property type="entry name" value="NAD(P)-binding Rossmann-fold domains"/>
    <property type="match status" value="1"/>
</dbReference>
<keyword evidence="2" id="KW-0560">Oxidoreductase</keyword>
<sequence>MNRTPVTVIGLGAMGRALAAAFVAAGHPTTVWNRTPGRAVVPGAAHADTAADAVAAGPLVVACLAHYDATTEALADADLTGRSLVTLNSGTPSGARSTAAWATARGARHLDGAIKNVPAAIGAADTQLYYSGDETVYAEHEATLRVLGGDTSWLGAEVDLAKLHEYAVGGTLLPALLGFFQGAALVTARGRTAASLVPHTAKWLAMIASVLPTLADEIDRGEYTDPQSSIGLFHDAVPYDHEVTAEAGLDVAWHEPMHDLLRRAVARGHRDHSIAALVELLREPA</sequence>
<dbReference type="InterPro" id="IPR013328">
    <property type="entry name" value="6PGD_dom2"/>
</dbReference>
<evidence type="ECO:0000313" key="6">
    <source>
        <dbReference type="EMBL" id="GAA0222841.1"/>
    </source>
</evidence>
<dbReference type="PANTHER" id="PTHR43580">
    <property type="entry name" value="OXIDOREDUCTASE GLYR1-RELATED"/>
    <property type="match status" value="1"/>
</dbReference>
<evidence type="ECO:0000259" key="4">
    <source>
        <dbReference type="Pfam" id="PF03446"/>
    </source>
</evidence>
<dbReference type="RefSeq" id="WP_343933529.1">
    <property type="nucleotide sequence ID" value="NZ_BAAABU010000003.1"/>
</dbReference>
<protein>
    <submittedName>
        <fullName evidence="6">NAD(P)-binding domain-containing protein</fullName>
    </submittedName>
</protein>
<feature type="domain" description="NADPH-dependent reductive aminase-like C-terminal" evidence="5">
    <location>
        <begin position="159"/>
        <end position="282"/>
    </location>
</feature>
<feature type="signal peptide" evidence="3">
    <location>
        <begin position="1"/>
        <end position="19"/>
    </location>
</feature>
<reference evidence="7" key="1">
    <citation type="journal article" date="2019" name="Int. J. Syst. Evol. Microbiol.">
        <title>The Global Catalogue of Microorganisms (GCM) 10K type strain sequencing project: providing services to taxonomists for standard genome sequencing and annotation.</title>
        <authorList>
            <consortium name="The Broad Institute Genomics Platform"/>
            <consortium name="The Broad Institute Genome Sequencing Center for Infectious Disease"/>
            <person name="Wu L."/>
            <person name="Ma J."/>
        </authorList>
    </citation>
    <scope>NUCLEOTIDE SEQUENCE [LARGE SCALE GENOMIC DNA]</scope>
    <source>
        <strain evidence="7">JCM 3380</strain>
    </source>
</reference>
<accession>A0ABP3D548</accession>
<dbReference type="InterPro" id="IPR015815">
    <property type="entry name" value="HIBADH-related"/>
</dbReference>
<dbReference type="PANTHER" id="PTHR43580:SF2">
    <property type="entry name" value="CYTOKINE-LIKE NUCLEAR FACTOR N-PAC"/>
    <property type="match status" value="1"/>
</dbReference>
<dbReference type="Pfam" id="PF21761">
    <property type="entry name" value="RedAm-like_C"/>
    <property type="match status" value="1"/>
</dbReference>
<dbReference type="InterPro" id="IPR036291">
    <property type="entry name" value="NAD(P)-bd_dom_sf"/>
</dbReference>
<evidence type="ECO:0000256" key="1">
    <source>
        <dbReference type="ARBA" id="ARBA00009080"/>
    </source>
</evidence>
<evidence type="ECO:0000256" key="3">
    <source>
        <dbReference type="SAM" id="SignalP"/>
    </source>
</evidence>
<dbReference type="Gene3D" id="1.10.1040.10">
    <property type="entry name" value="N-(1-d-carboxylethyl)-l-norvaline Dehydrogenase, domain 2"/>
    <property type="match status" value="1"/>
</dbReference>
<dbReference type="EMBL" id="BAAABU010000003">
    <property type="protein sequence ID" value="GAA0222841.1"/>
    <property type="molecule type" value="Genomic_DNA"/>
</dbReference>
<name>A0ABP3D548_9PSEU</name>
<dbReference type="InterPro" id="IPR006115">
    <property type="entry name" value="6PGDH_NADP-bd"/>
</dbReference>
<evidence type="ECO:0000256" key="2">
    <source>
        <dbReference type="ARBA" id="ARBA00023002"/>
    </source>
</evidence>
<proteinExistence type="inferred from homology"/>
<dbReference type="InterPro" id="IPR051265">
    <property type="entry name" value="HIBADH-related_NP60_sf"/>
</dbReference>
<evidence type="ECO:0000259" key="5">
    <source>
        <dbReference type="Pfam" id="PF21761"/>
    </source>
</evidence>
<keyword evidence="7" id="KW-1185">Reference proteome</keyword>
<comment type="caution">
    <text evidence="6">The sequence shown here is derived from an EMBL/GenBank/DDBJ whole genome shotgun (WGS) entry which is preliminary data.</text>
</comment>
<gene>
    <name evidence="6" type="ORF">GCM10010492_21250</name>
</gene>
<dbReference type="Pfam" id="PF03446">
    <property type="entry name" value="NAD_binding_2"/>
    <property type="match status" value="1"/>
</dbReference>
<organism evidence="6 7">
    <name type="scientific">Saccharothrix mutabilis subsp. mutabilis</name>
    <dbReference type="NCBI Taxonomy" id="66855"/>
    <lineage>
        <taxon>Bacteria</taxon>
        <taxon>Bacillati</taxon>
        <taxon>Actinomycetota</taxon>
        <taxon>Actinomycetes</taxon>
        <taxon>Pseudonocardiales</taxon>
        <taxon>Pseudonocardiaceae</taxon>
        <taxon>Saccharothrix</taxon>
    </lineage>
</organism>
<feature type="chain" id="PRO_5047082886" evidence="3">
    <location>
        <begin position="20"/>
        <end position="285"/>
    </location>
</feature>
<comment type="similarity">
    <text evidence="1">Belongs to the HIBADH-related family.</text>
</comment>
<dbReference type="PIRSF" id="PIRSF000103">
    <property type="entry name" value="HIBADH"/>
    <property type="match status" value="1"/>
</dbReference>
<keyword evidence="3" id="KW-0732">Signal</keyword>
<evidence type="ECO:0000313" key="7">
    <source>
        <dbReference type="Proteomes" id="UP001500416"/>
    </source>
</evidence>
<feature type="domain" description="6-phosphogluconate dehydrogenase NADP-binding" evidence="4">
    <location>
        <begin position="6"/>
        <end position="155"/>
    </location>
</feature>
<dbReference type="InterPro" id="IPR048666">
    <property type="entry name" value="RedAm-like_C"/>
</dbReference>
<dbReference type="Gene3D" id="3.40.50.720">
    <property type="entry name" value="NAD(P)-binding Rossmann-like Domain"/>
    <property type="match status" value="1"/>
</dbReference>